<sequence>MCYSYYSRSSEMQYIENEIKIKIFKYVKYPLNLSLTCQDWSVIAKDPYAKTEWLLVHYRKAHALYHAVRLGPTFIDIPVCQALIARKVFISKYFIQRLLMHFRSYDSKLIQFETEHNVGQLDADRIRAFQQKIKSFWENDLSLSVLAYLLDKGHKQLVNTNEELYSKEDVMKLFHFLSAVYHVINHVKIQKKNLKYLNDLTLNKQFIPFHPKPKALQIDFKAYPHIYQPHEYSSKGGCENGKPTNLTKFDNFSGQGSFLSFQTTPITVLTLRVRPLRNINQMRRRNQLRRRRRNRRQINVPTNNEDIISLIASLPQQPITNDPFINQFFNGSSFI</sequence>
<dbReference type="VEuPathDB" id="FungiDB:RhiirFUN_012860"/>
<dbReference type="AlphaFoldDB" id="A0A2H5TMT1"/>
<evidence type="ECO:0000313" key="1">
    <source>
        <dbReference type="EMBL" id="POG79983.1"/>
    </source>
</evidence>
<dbReference type="Proteomes" id="UP000018888">
    <property type="component" value="Unassembled WGS sequence"/>
</dbReference>
<gene>
    <name evidence="1" type="ORF">GLOIN_2v1869416</name>
</gene>
<protein>
    <submittedName>
        <fullName evidence="1">Uncharacterized protein</fullName>
    </submittedName>
</protein>
<name>A0A2H5TMT1_RHIID</name>
<dbReference type="EMBL" id="AUPC02000021">
    <property type="protein sequence ID" value="POG79983.1"/>
    <property type="molecule type" value="Genomic_DNA"/>
</dbReference>
<dbReference type="STRING" id="747089.A0A2H5TMT1"/>
<reference evidence="1 2" key="2">
    <citation type="journal article" date="2018" name="New Phytol.">
        <title>High intraspecific genome diversity in the model arbuscular mycorrhizal symbiont Rhizophagus irregularis.</title>
        <authorList>
            <person name="Chen E.C.H."/>
            <person name="Morin E."/>
            <person name="Beaudet D."/>
            <person name="Noel J."/>
            <person name="Yildirir G."/>
            <person name="Ndikumana S."/>
            <person name="Charron P."/>
            <person name="St-Onge C."/>
            <person name="Giorgi J."/>
            <person name="Kruger M."/>
            <person name="Marton T."/>
            <person name="Ropars J."/>
            <person name="Grigoriev I.V."/>
            <person name="Hainaut M."/>
            <person name="Henrissat B."/>
            <person name="Roux C."/>
            <person name="Martin F."/>
            <person name="Corradi N."/>
        </authorList>
    </citation>
    <scope>NUCLEOTIDE SEQUENCE [LARGE SCALE GENOMIC DNA]</scope>
    <source>
        <strain evidence="1 2">DAOM 197198</strain>
    </source>
</reference>
<organism evidence="1 2">
    <name type="scientific">Rhizophagus irregularis (strain DAOM 181602 / DAOM 197198 / MUCL 43194)</name>
    <name type="common">Arbuscular mycorrhizal fungus</name>
    <name type="synonym">Glomus intraradices</name>
    <dbReference type="NCBI Taxonomy" id="747089"/>
    <lineage>
        <taxon>Eukaryota</taxon>
        <taxon>Fungi</taxon>
        <taxon>Fungi incertae sedis</taxon>
        <taxon>Mucoromycota</taxon>
        <taxon>Glomeromycotina</taxon>
        <taxon>Glomeromycetes</taxon>
        <taxon>Glomerales</taxon>
        <taxon>Glomeraceae</taxon>
        <taxon>Rhizophagus</taxon>
    </lineage>
</organism>
<reference evidence="1 2" key="1">
    <citation type="journal article" date="2013" name="Proc. Natl. Acad. Sci. U.S.A.">
        <title>Genome of an arbuscular mycorrhizal fungus provides insight into the oldest plant symbiosis.</title>
        <authorList>
            <person name="Tisserant E."/>
            <person name="Malbreil M."/>
            <person name="Kuo A."/>
            <person name="Kohler A."/>
            <person name="Symeonidi A."/>
            <person name="Balestrini R."/>
            <person name="Charron P."/>
            <person name="Duensing N."/>
            <person name="Frei Dit Frey N."/>
            <person name="Gianinazzi-Pearson V."/>
            <person name="Gilbert L.B."/>
            <person name="Handa Y."/>
            <person name="Herr J.R."/>
            <person name="Hijri M."/>
            <person name="Koul R."/>
            <person name="Kawaguchi M."/>
            <person name="Krajinski F."/>
            <person name="Lammers P.J."/>
            <person name="Masclaux F.G."/>
            <person name="Murat C."/>
            <person name="Morin E."/>
            <person name="Ndikumana S."/>
            <person name="Pagni M."/>
            <person name="Petitpierre D."/>
            <person name="Requena N."/>
            <person name="Rosikiewicz P."/>
            <person name="Riley R."/>
            <person name="Saito K."/>
            <person name="San Clemente H."/>
            <person name="Shapiro H."/>
            <person name="van Tuinen D."/>
            <person name="Becard G."/>
            <person name="Bonfante P."/>
            <person name="Paszkowski U."/>
            <person name="Shachar-Hill Y.Y."/>
            <person name="Tuskan G.A."/>
            <person name="Young P.W."/>
            <person name="Sanders I.R."/>
            <person name="Henrissat B."/>
            <person name="Rensing S.A."/>
            <person name="Grigoriev I.V."/>
            <person name="Corradi N."/>
            <person name="Roux C."/>
            <person name="Martin F."/>
        </authorList>
    </citation>
    <scope>NUCLEOTIDE SEQUENCE [LARGE SCALE GENOMIC DNA]</scope>
    <source>
        <strain evidence="1 2">DAOM 197198</strain>
    </source>
</reference>
<keyword evidence="2" id="KW-1185">Reference proteome</keyword>
<proteinExistence type="predicted"/>
<accession>A0A2H5TMT1</accession>
<comment type="caution">
    <text evidence="1">The sequence shown here is derived from an EMBL/GenBank/DDBJ whole genome shotgun (WGS) entry which is preliminary data.</text>
</comment>
<evidence type="ECO:0000313" key="2">
    <source>
        <dbReference type="Proteomes" id="UP000018888"/>
    </source>
</evidence>